<keyword evidence="3" id="KW-1185">Reference proteome</keyword>
<protein>
    <recommendedName>
        <fullName evidence="4">Polygalacturonase</fullName>
    </recommendedName>
</protein>
<dbReference type="Proteomes" id="UP000002051">
    <property type="component" value="Unassembled WGS sequence"/>
</dbReference>
<evidence type="ECO:0008006" key="4">
    <source>
        <dbReference type="Google" id="ProtNLM"/>
    </source>
</evidence>
<organism evidence="1 3">
    <name type="scientific">Medicago truncatula</name>
    <name type="common">Barrel medic</name>
    <name type="synonym">Medicago tribuloides</name>
    <dbReference type="NCBI Taxonomy" id="3880"/>
    <lineage>
        <taxon>Eukaryota</taxon>
        <taxon>Viridiplantae</taxon>
        <taxon>Streptophyta</taxon>
        <taxon>Embryophyta</taxon>
        <taxon>Tracheophyta</taxon>
        <taxon>Spermatophyta</taxon>
        <taxon>Magnoliopsida</taxon>
        <taxon>eudicotyledons</taxon>
        <taxon>Gunneridae</taxon>
        <taxon>Pentapetalae</taxon>
        <taxon>rosids</taxon>
        <taxon>fabids</taxon>
        <taxon>Fabales</taxon>
        <taxon>Fabaceae</taxon>
        <taxon>Papilionoideae</taxon>
        <taxon>50 kb inversion clade</taxon>
        <taxon>NPAAA clade</taxon>
        <taxon>Hologalegina</taxon>
        <taxon>IRL clade</taxon>
        <taxon>Trifolieae</taxon>
        <taxon>Medicago</taxon>
    </lineage>
</organism>
<reference evidence="2" key="3">
    <citation type="submission" date="2015-04" db="UniProtKB">
        <authorList>
            <consortium name="EnsemblPlants"/>
        </authorList>
    </citation>
    <scope>IDENTIFICATION</scope>
    <source>
        <strain evidence="2">cv. Jemalong A17</strain>
    </source>
</reference>
<evidence type="ECO:0000313" key="1">
    <source>
        <dbReference type="EMBL" id="AES79774.1"/>
    </source>
</evidence>
<dbReference type="SUPFAM" id="SSF51126">
    <property type="entry name" value="Pectin lyase-like"/>
    <property type="match status" value="1"/>
</dbReference>
<name>G7KW38_MEDTR</name>
<evidence type="ECO:0000313" key="2">
    <source>
        <dbReference type="EnsemblPlants" id="AES79774"/>
    </source>
</evidence>
<reference evidence="1 3" key="2">
    <citation type="journal article" date="2014" name="BMC Genomics">
        <title>An improved genome release (version Mt4.0) for the model legume Medicago truncatula.</title>
        <authorList>
            <person name="Tang H."/>
            <person name="Krishnakumar V."/>
            <person name="Bidwell S."/>
            <person name="Rosen B."/>
            <person name="Chan A."/>
            <person name="Zhou S."/>
            <person name="Gentzbittel L."/>
            <person name="Childs K.L."/>
            <person name="Yandell M."/>
            <person name="Gundlach H."/>
            <person name="Mayer K.F."/>
            <person name="Schwartz D.C."/>
            <person name="Town C.D."/>
        </authorList>
    </citation>
    <scope>GENOME REANNOTATION</scope>
    <source>
        <strain evidence="2 3">cv. Jemalong A17</strain>
    </source>
</reference>
<accession>G7KW38</accession>
<evidence type="ECO:0000313" key="3">
    <source>
        <dbReference type="Proteomes" id="UP000002051"/>
    </source>
</evidence>
<dbReference type="HOGENOM" id="CLU_3090309_0_0_1"/>
<proteinExistence type="predicted"/>
<dbReference type="EnsemblPlants" id="AES79774">
    <property type="protein sequence ID" value="AES79774"/>
    <property type="gene ID" value="MTR_7g072390"/>
</dbReference>
<dbReference type="InterPro" id="IPR011050">
    <property type="entry name" value="Pectin_lyase_fold/virulence"/>
</dbReference>
<dbReference type="AlphaFoldDB" id="G7KW38"/>
<dbReference type="EMBL" id="CM001223">
    <property type="protein sequence ID" value="AES79774.1"/>
    <property type="molecule type" value="Genomic_DNA"/>
</dbReference>
<sequence length="52" mass="5779">MIMGINITNVNIEIGDHCITMLSDLDDIVVKNCTLSGTSIDVRIKSWESQLK</sequence>
<dbReference type="PaxDb" id="3880-AES79774"/>
<gene>
    <name evidence="1" type="ordered locus">MTR_7g072390</name>
</gene>
<reference evidence="1 3" key="1">
    <citation type="journal article" date="2011" name="Nature">
        <title>The Medicago genome provides insight into the evolution of rhizobial symbioses.</title>
        <authorList>
            <person name="Young N.D."/>
            <person name="Debelle F."/>
            <person name="Oldroyd G.E."/>
            <person name="Geurts R."/>
            <person name="Cannon S.B."/>
            <person name="Udvardi M.K."/>
            <person name="Benedito V.A."/>
            <person name="Mayer K.F."/>
            <person name="Gouzy J."/>
            <person name="Schoof H."/>
            <person name="Van de Peer Y."/>
            <person name="Proost S."/>
            <person name="Cook D.R."/>
            <person name="Meyers B.C."/>
            <person name="Spannagl M."/>
            <person name="Cheung F."/>
            <person name="De Mita S."/>
            <person name="Krishnakumar V."/>
            <person name="Gundlach H."/>
            <person name="Zhou S."/>
            <person name="Mudge J."/>
            <person name="Bharti A.K."/>
            <person name="Murray J.D."/>
            <person name="Naoumkina M.A."/>
            <person name="Rosen B."/>
            <person name="Silverstein K.A."/>
            <person name="Tang H."/>
            <person name="Rombauts S."/>
            <person name="Zhao P.X."/>
            <person name="Zhou P."/>
            <person name="Barbe V."/>
            <person name="Bardou P."/>
            <person name="Bechner M."/>
            <person name="Bellec A."/>
            <person name="Berger A."/>
            <person name="Berges H."/>
            <person name="Bidwell S."/>
            <person name="Bisseling T."/>
            <person name="Choisne N."/>
            <person name="Couloux A."/>
            <person name="Denny R."/>
            <person name="Deshpande S."/>
            <person name="Dai X."/>
            <person name="Doyle J.J."/>
            <person name="Dudez A.M."/>
            <person name="Farmer A.D."/>
            <person name="Fouteau S."/>
            <person name="Franken C."/>
            <person name="Gibelin C."/>
            <person name="Gish J."/>
            <person name="Goldstein S."/>
            <person name="Gonzalez A.J."/>
            <person name="Green P.J."/>
            <person name="Hallab A."/>
            <person name="Hartog M."/>
            <person name="Hua A."/>
            <person name="Humphray S.J."/>
            <person name="Jeong D.H."/>
            <person name="Jing Y."/>
            <person name="Jocker A."/>
            <person name="Kenton S.M."/>
            <person name="Kim D.J."/>
            <person name="Klee K."/>
            <person name="Lai H."/>
            <person name="Lang C."/>
            <person name="Lin S."/>
            <person name="Macmil S.L."/>
            <person name="Magdelenat G."/>
            <person name="Matthews L."/>
            <person name="McCorrison J."/>
            <person name="Monaghan E.L."/>
            <person name="Mun J.H."/>
            <person name="Najar F.Z."/>
            <person name="Nicholson C."/>
            <person name="Noirot C."/>
            <person name="O'Bleness M."/>
            <person name="Paule C.R."/>
            <person name="Poulain J."/>
            <person name="Prion F."/>
            <person name="Qin B."/>
            <person name="Qu C."/>
            <person name="Retzel E.F."/>
            <person name="Riddle C."/>
            <person name="Sallet E."/>
            <person name="Samain S."/>
            <person name="Samson N."/>
            <person name="Sanders I."/>
            <person name="Saurat O."/>
            <person name="Scarpelli C."/>
            <person name="Schiex T."/>
            <person name="Segurens B."/>
            <person name="Severin A.J."/>
            <person name="Sherrier D.J."/>
            <person name="Shi R."/>
            <person name="Sims S."/>
            <person name="Singer S.R."/>
            <person name="Sinharoy S."/>
            <person name="Sterck L."/>
            <person name="Viollet A."/>
            <person name="Wang B.B."/>
            <person name="Wang K."/>
            <person name="Wang M."/>
            <person name="Wang X."/>
            <person name="Warfsmann J."/>
            <person name="Weissenbach J."/>
            <person name="White D.D."/>
            <person name="White J.D."/>
            <person name="Wiley G.B."/>
            <person name="Wincker P."/>
            <person name="Xing Y."/>
            <person name="Yang L."/>
            <person name="Yao Z."/>
            <person name="Ying F."/>
            <person name="Zhai J."/>
            <person name="Zhou L."/>
            <person name="Zuber A."/>
            <person name="Denarie J."/>
            <person name="Dixon R.A."/>
            <person name="May G.D."/>
            <person name="Schwartz D.C."/>
            <person name="Rogers J."/>
            <person name="Quetier F."/>
            <person name="Town C.D."/>
            <person name="Roe B.A."/>
        </authorList>
    </citation>
    <scope>NUCLEOTIDE SEQUENCE [LARGE SCALE GENOMIC DNA]</scope>
    <source>
        <strain evidence="1">A17</strain>
        <strain evidence="2 3">cv. Jemalong A17</strain>
    </source>
</reference>